<evidence type="ECO:0000256" key="1">
    <source>
        <dbReference type="SAM" id="Phobius"/>
    </source>
</evidence>
<keyword evidence="1" id="KW-1133">Transmembrane helix</keyword>
<proteinExistence type="predicted"/>
<reference evidence="2 3" key="1">
    <citation type="submission" date="2017-11" db="EMBL/GenBank/DDBJ databases">
        <title>The genome of Rhizophagus clarus HR1 reveals common genetic basis of auxotrophy among arbuscular mycorrhizal fungi.</title>
        <authorList>
            <person name="Kobayashi Y."/>
        </authorList>
    </citation>
    <scope>NUCLEOTIDE SEQUENCE [LARGE SCALE GENOMIC DNA]</scope>
    <source>
        <strain evidence="2 3">HR1</strain>
    </source>
</reference>
<keyword evidence="3" id="KW-1185">Reference proteome</keyword>
<dbReference type="Proteomes" id="UP000247702">
    <property type="component" value="Unassembled WGS sequence"/>
</dbReference>
<feature type="transmembrane region" description="Helical" evidence="1">
    <location>
        <begin position="29"/>
        <end position="50"/>
    </location>
</feature>
<protein>
    <submittedName>
        <fullName evidence="2">Uncharacterized protein</fullName>
    </submittedName>
</protein>
<comment type="caution">
    <text evidence="2">The sequence shown here is derived from an EMBL/GenBank/DDBJ whole genome shotgun (WGS) entry which is preliminary data.</text>
</comment>
<gene>
    <name evidence="2" type="ORF">RclHR1_15680001</name>
</gene>
<name>A0A2Z6QUU9_9GLOM</name>
<dbReference type="EMBL" id="BEXD01000633">
    <property type="protein sequence ID" value="GBB89024.1"/>
    <property type="molecule type" value="Genomic_DNA"/>
</dbReference>
<accession>A0A2Z6QUU9</accession>
<evidence type="ECO:0000313" key="2">
    <source>
        <dbReference type="EMBL" id="GBB89024.1"/>
    </source>
</evidence>
<dbReference type="AlphaFoldDB" id="A0A2Z6QUU9"/>
<sequence length="77" mass="9161">MFYSIFFFKRSWKLPSRSPRCCSRSDNSFSLNALGVWIPELICYYLVWFWGIGNGFVFWLNGEIKTVLICDAEKYQN</sequence>
<keyword evidence="1" id="KW-0472">Membrane</keyword>
<keyword evidence="1" id="KW-0812">Transmembrane</keyword>
<organism evidence="2 3">
    <name type="scientific">Rhizophagus clarus</name>
    <dbReference type="NCBI Taxonomy" id="94130"/>
    <lineage>
        <taxon>Eukaryota</taxon>
        <taxon>Fungi</taxon>
        <taxon>Fungi incertae sedis</taxon>
        <taxon>Mucoromycota</taxon>
        <taxon>Glomeromycotina</taxon>
        <taxon>Glomeromycetes</taxon>
        <taxon>Glomerales</taxon>
        <taxon>Glomeraceae</taxon>
        <taxon>Rhizophagus</taxon>
    </lineage>
</organism>
<evidence type="ECO:0000313" key="3">
    <source>
        <dbReference type="Proteomes" id="UP000247702"/>
    </source>
</evidence>